<dbReference type="InterPro" id="IPR039781">
    <property type="entry name" value="Rad21/Rec8-like"/>
</dbReference>
<dbReference type="GO" id="GO:0051177">
    <property type="term" value="P:meiotic sister chromatid cohesion"/>
    <property type="evidence" value="ECO:0007669"/>
    <property type="project" value="TreeGrafter"/>
</dbReference>
<feature type="compositionally biased region" description="Pro residues" evidence="1">
    <location>
        <begin position="285"/>
        <end position="298"/>
    </location>
</feature>
<dbReference type="GO" id="GO:0030893">
    <property type="term" value="C:meiotic cohesin complex"/>
    <property type="evidence" value="ECO:0007669"/>
    <property type="project" value="TreeGrafter"/>
</dbReference>
<dbReference type="PANTHER" id="PTHR12585:SF27">
    <property type="entry name" value="MEIOTIC RECOMBINATION PROTEIN REC8 HOMOLOG"/>
    <property type="match status" value="1"/>
</dbReference>
<evidence type="ECO:0000259" key="2">
    <source>
        <dbReference type="Pfam" id="PF04824"/>
    </source>
</evidence>
<gene>
    <name evidence="3" type="ORF">TCAL_16634</name>
</gene>
<feature type="compositionally biased region" description="Polar residues" evidence="1">
    <location>
        <begin position="502"/>
        <end position="511"/>
    </location>
</feature>
<dbReference type="Pfam" id="PF04824">
    <property type="entry name" value="Rad21_Rec8"/>
    <property type="match status" value="1"/>
</dbReference>
<name>A0A553NFZ7_TIGCA</name>
<accession>A0A553NFZ7</accession>
<organism evidence="3 4">
    <name type="scientific">Tigriopus californicus</name>
    <name type="common">Marine copepod</name>
    <dbReference type="NCBI Taxonomy" id="6832"/>
    <lineage>
        <taxon>Eukaryota</taxon>
        <taxon>Metazoa</taxon>
        <taxon>Ecdysozoa</taxon>
        <taxon>Arthropoda</taxon>
        <taxon>Crustacea</taxon>
        <taxon>Multicrustacea</taxon>
        <taxon>Hexanauplia</taxon>
        <taxon>Copepoda</taxon>
        <taxon>Harpacticoida</taxon>
        <taxon>Harpacticidae</taxon>
        <taxon>Tigriopus</taxon>
    </lineage>
</organism>
<dbReference type="Proteomes" id="UP000318571">
    <property type="component" value="Chromosome 10"/>
</dbReference>
<feature type="region of interest" description="Disordered" evidence="1">
    <location>
        <begin position="422"/>
        <end position="487"/>
    </location>
</feature>
<dbReference type="EMBL" id="VCGU01000458">
    <property type="protein sequence ID" value="TRY64325.1"/>
    <property type="molecule type" value="Genomic_DNA"/>
</dbReference>
<feature type="region of interest" description="Disordered" evidence="1">
    <location>
        <begin position="502"/>
        <end position="535"/>
    </location>
</feature>
<evidence type="ECO:0000313" key="3">
    <source>
        <dbReference type="EMBL" id="TRY64325.1"/>
    </source>
</evidence>
<evidence type="ECO:0000256" key="1">
    <source>
        <dbReference type="SAM" id="MobiDB-lite"/>
    </source>
</evidence>
<dbReference type="GO" id="GO:0006302">
    <property type="term" value="P:double-strand break repair"/>
    <property type="evidence" value="ECO:0007669"/>
    <property type="project" value="TreeGrafter"/>
</dbReference>
<reference evidence="3 4" key="1">
    <citation type="journal article" date="2018" name="Nat. Ecol. Evol.">
        <title>Genomic signatures of mitonuclear coevolution across populations of Tigriopus californicus.</title>
        <authorList>
            <person name="Barreto F.S."/>
            <person name="Watson E.T."/>
            <person name="Lima T.G."/>
            <person name="Willett C.S."/>
            <person name="Edmands S."/>
            <person name="Li W."/>
            <person name="Burton R.S."/>
        </authorList>
    </citation>
    <scope>NUCLEOTIDE SEQUENCE [LARGE SCALE GENOMIC DNA]</scope>
    <source>
        <strain evidence="3 4">San Diego</strain>
    </source>
</reference>
<dbReference type="PANTHER" id="PTHR12585">
    <property type="entry name" value="SCC1 / RAD21 FAMILY MEMBER"/>
    <property type="match status" value="1"/>
</dbReference>
<dbReference type="AlphaFoldDB" id="A0A553NFZ7"/>
<sequence>MPVLAISPVWVHAQMERQKGGGESAYIRKKNSPFLDENYDLLNPRDGALSLIWQLGNLEDASKWRDVAKKSDVWNARIVDFCNEIAKRLPIQNRSRLDGLGSVDGGEGLRDHFSLRLTSILFSGLVQCHCLRMELILREVRAFQLRQIKRPKLTVAIDLPKGKKGAKEAEVTHLDWKDDASYFGHLDPMEEGPTEIETLVFVPRFKAHEESITMREFEIPRDQMEEDDNFGMGTGVAMDLEFNPFLEEDVMVTRPPRLGTLISPSLLLGDDFEENEMAPPCIRASPPPLPPNESPPQPEMLQEAPIENEHTPPIVITEAEEKPESESTASPSMSPLGEITKSRNEPPKKKRRRKLAIDEKIEFDKETLLNNFKTFSQLQFTETRFQRPSPRENLLEVMGRPMIQSQWTDKFLFCAKTPFVESEDNLPLGPDQDAESLKSTDNQTNGAFYDESQVREVIPNSPKPRSESGLGDQGNFEISIGRDGTRNASSLIEQSRLSELKNSNLMNSLPNDQPEPTIGDNLPENDDFAFPSPPHLNTIVERTESVVADTSEVNFPQQPPLPEPLSPQSSSGSSKTLFNPLELPSEHELLEKVEEQQLNQGKAVTFDTLVGNFKSKRAVAKCFSQILVLASKRLLVARQEQCFGSILVHRV</sequence>
<feature type="compositionally biased region" description="Polar residues" evidence="1">
    <location>
        <begin position="437"/>
        <end position="446"/>
    </location>
</feature>
<protein>
    <recommendedName>
        <fullName evidence="2">Rad21/Rec8-like protein C-terminal eukaryotic domain-containing protein</fullName>
    </recommendedName>
</protein>
<feature type="region of interest" description="Disordered" evidence="1">
    <location>
        <begin position="553"/>
        <end position="579"/>
    </location>
</feature>
<dbReference type="Gene3D" id="1.10.10.580">
    <property type="entry name" value="Structural maintenance of chromosome 1. Chain E"/>
    <property type="match status" value="1"/>
</dbReference>
<feature type="domain" description="Rad21/Rec8-like protein C-terminal eukaryotic" evidence="2">
    <location>
        <begin position="604"/>
        <end position="650"/>
    </location>
</feature>
<feature type="region of interest" description="Disordered" evidence="1">
    <location>
        <begin position="277"/>
        <end position="300"/>
    </location>
</feature>
<comment type="caution">
    <text evidence="3">The sequence shown here is derived from an EMBL/GenBank/DDBJ whole genome shotgun (WGS) entry which is preliminary data.</text>
</comment>
<dbReference type="GO" id="GO:0003682">
    <property type="term" value="F:chromatin binding"/>
    <property type="evidence" value="ECO:0007669"/>
    <property type="project" value="TreeGrafter"/>
</dbReference>
<dbReference type="InterPro" id="IPR023093">
    <property type="entry name" value="ScpA-like_C"/>
</dbReference>
<keyword evidence="4" id="KW-1185">Reference proteome</keyword>
<proteinExistence type="predicted"/>
<feature type="region of interest" description="Disordered" evidence="1">
    <location>
        <begin position="320"/>
        <end position="353"/>
    </location>
</feature>
<evidence type="ECO:0000313" key="4">
    <source>
        <dbReference type="Proteomes" id="UP000318571"/>
    </source>
</evidence>
<dbReference type="InterPro" id="IPR006909">
    <property type="entry name" value="Rad21/Rec8_C_eu"/>
</dbReference>